<dbReference type="AlphaFoldDB" id="A0A4Q2UDQ1"/>
<dbReference type="PANTHER" id="PTHR39184:SF1">
    <property type="entry name" value="PBSX PHAGE TERMINASE LARGE SUBUNIT"/>
    <property type="match status" value="1"/>
</dbReference>
<dbReference type="PANTHER" id="PTHR39184">
    <property type="match status" value="1"/>
</dbReference>
<evidence type="ECO:0000259" key="1">
    <source>
        <dbReference type="Pfam" id="PF04466"/>
    </source>
</evidence>
<accession>A0A4Q2UDQ1</accession>
<comment type="caution">
    <text evidence="2">The sequence shown here is derived from an EMBL/GenBank/DDBJ whole genome shotgun (WGS) entry which is preliminary data.</text>
</comment>
<dbReference type="InterPro" id="IPR006437">
    <property type="entry name" value="Phage_terminase_lsu"/>
</dbReference>
<evidence type="ECO:0000313" key="2">
    <source>
        <dbReference type="EMBL" id="RYC66362.1"/>
    </source>
</evidence>
<gene>
    <name evidence="2" type="ORF">EQG79_30275</name>
</gene>
<dbReference type="Pfam" id="PF04466">
    <property type="entry name" value="Terminase_3"/>
    <property type="match status" value="1"/>
</dbReference>
<organism evidence="2 3">
    <name type="scientific">Spirosoma sordidisoli</name>
    <dbReference type="NCBI Taxonomy" id="2502893"/>
    <lineage>
        <taxon>Bacteria</taxon>
        <taxon>Pseudomonadati</taxon>
        <taxon>Bacteroidota</taxon>
        <taxon>Cytophagia</taxon>
        <taxon>Cytophagales</taxon>
        <taxon>Cytophagaceae</taxon>
        <taxon>Spirosoma</taxon>
    </lineage>
</organism>
<dbReference type="EMBL" id="SBLB01000016">
    <property type="protein sequence ID" value="RYC66362.1"/>
    <property type="molecule type" value="Genomic_DNA"/>
</dbReference>
<protein>
    <submittedName>
        <fullName evidence="2">PBSX family phage terminase large subunit</fullName>
    </submittedName>
</protein>
<dbReference type="NCBIfam" id="TIGR01547">
    <property type="entry name" value="phage_term_2"/>
    <property type="match status" value="1"/>
</dbReference>
<dbReference type="InterPro" id="IPR035412">
    <property type="entry name" value="Terminase_L_N"/>
</dbReference>
<feature type="domain" description="Phage terminase large subunit N-terminal" evidence="1">
    <location>
        <begin position="48"/>
        <end position="245"/>
    </location>
</feature>
<keyword evidence="3" id="KW-1185">Reference proteome</keyword>
<reference evidence="2 3" key="1">
    <citation type="submission" date="2019-01" db="EMBL/GenBank/DDBJ databases">
        <title>Spirosoma flava sp. nov., a propanil-degrading bacterium isolated from herbicide-contaminated soil.</title>
        <authorList>
            <person name="Zhang L."/>
            <person name="Jiang J.-D."/>
        </authorList>
    </citation>
    <scope>NUCLEOTIDE SEQUENCE [LARGE SCALE GENOMIC DNA]</scope>
    <source>
        <strain evidence="2 3">TY50</strain>
    </source>
</reference>
<dbReference type="InterPro" id="IPR027417">
    <property type="entry name" value="P-loop_NTPase"/>
</dbReference>
<proteinExistence type="predicted"/>
<name>A0A4Q2UDQ1_9BACT</name>
<evidence type="ECO:0000313" key="3">
    <source>
        <dbReference type="Proteomes" id="UP000290407"/>
    </source>
</evidence>
<dbReference type="RefSeq" id="WP_129606927.1">
    <property type="nucleotide sequence ID" value="NZ_SBLB01000016.1"/>
</dbReference>
<dbReference type="Gene3D" id="3.40.50.300">
    <property type="entry name" value="P-loop containing nucleotide triphosphate hydrolases"/>
    <property type="match status" value="1"/>
</dbReference>
<dbReference type="InterPro" id="IPR052380">
    <property type="entry name" value="Viral_DNA_packaging_terminase"/>
</dbReference>
<dbReference type="Proteomes" id="UP000290407">
    <property type="component" value="Unassembled WGS sequence"/>
</dbReference>
<sequence>MATAPRIPIITEPGPSGVPLVGPTVDVSKRGKRFLPVYHQIKRATTPYIVNMGGGGSGKSYGTSQWLVKRLFSRKEKLLIIRKFATSLNDSVIAQFREEALPFWGMKEGVDYKYNKTNRTLLTANGSQVLFRGLDNPEKFKSISGVTMVWIEEATEISEKEFMILDDRIRGTPTVILTYNPISERHWLKARFHHPDDPYKRGVNEDVTVIFSTYLDNPLVGEKYVKSMNWYREHNPDHYRVYGLGQFGLIRPENPYFTAYKPTLMLGEPVFDTAYPLVYISADFNIKNSFLVSQHYEGERVNYYEMLHGTSDLEGMCSALADRFKNYRIYFTGDGSGNNGSALTTGNASAWSLIEQHFRAAGAYHLDFASVPTGNPSTASSRHTCNALMAHFGGNLQISRSGCPLLCDDLERMMALNDGSLDKKDCNKHNYGHAGDTMRYDLMHFELNTFERLGLMRKFSRASHQAA</sequence>